<feature type="compositionally biased region" description="Basic and acidic residues" evidence="7">
    <location>
        <begin position="242"/>
        <end position="254"/>
    </location>
</feature>
<evidence type="ECO:0000256" key="6">
    <source>
        <dbReference type="ARBA" id="ARBA00049486"/>
    </source>
</evidence>
<dbReference type="Gene3D" id="1.10.3130.10">
    <property type="entry name" value="serine acetyltransferase, domain 1"/>
    <property type="match status" value="1"/>
</dbReference>
<dbReference type="Proteomes" id="UP000014400">
    <property type="component" value="Unassembled WGS sequence"/>
</dbReference>
<dbReference type="NCBIfam" id="NF041874">
    <property type="entry name" value="EPS_EpsC"/>
    <property type="match status" value="1"/>
</dbReference>
<accession>S3BDN5</accession>
<evidence type="ECO:0000256" key="1">
    <source>
        <dbReference type="ARBA" id="ARBA00007274"/>
    </source>
</evidence>
<dbReference type="eggNOG" id="COG1045">
    <property type="taxonomic scope" value="Bacteria"/>
</dbReference>
<dbReference type="InterPro" id="IPR053376">
    <property type="entry name" value="Serine_acetyltransferase"/>
</dbReference>
<organism evidence="8 9">
    <name type="scientific">Sutterella wadsworthensis HGA0223</name>
    <dbReference type="NCBI Taxonomy" id="1203554"/>
    <lineage>
        <taxon>Bacteria</taxon>
        <taxon>Pseudomonadati</taxon>
        <taxon>Pseudomonadota</taxon>
        <taxon>Betaproteobacteria</taxon>
        <taxon>Burkholderiales</taxon>
        <taxon>Sutterellaceae</taxon>
        <taxon>Sutterella</taxon>
    </lineage>
</organism>
<dbReference type="HOGENOM" id="CLU_051638_10_0_4"/>
<keyword evidence="4 8" id="KW-0808">Transferase</keyword>
<feature type="region of interest" description="Disordered" evidence="7">
    <location>
        <begin position="238"/>
        <end position="294"/>
    </location>
</feature>
<dbReference type="GO" id="GO:0005737">
    <property type="term" value="C:cytoplasm"/>
    <property type="evidence" value="ECO:0007669"/>
    <property type="project" value="InterPro"/>
</dbReference>
<gene>
    <name evidence="8" type="ORF">HMPREF1476_01595</name>
</gene>
<dbReference type="NCBIfam" id="TIGR01172">
    <property type="entry name" value="cysE"/>
    <property type="match status" value="1"/>
</dbReference>
<keyword evidence="3" id="KW-0028">Amino-acid biosynthesis</keyword>
<dbReference type="RefSeq" id="WP_016474785.1">
    <property type="nucleotide sequence ID" value="NZ_KE150480.1"/>
</dbReference>
<dbReference type="InterPro" id="IPR042122">
    <property type="entry name" value="Ser_AcTrfase_N_sf"/>
</dbReference>
<comment type="similarity">
    <text evidence="1">Belongs to the transferase hexapeptide repeat family.</text>
</comment>
<dbReference type="FunFam" id="2.160.10.10:FF:000007">
    <property type="entry name" value="Serine acetyltransferase"/>
    <property type="match status" value="1"/>
</dbReference>
<comment type="caution">
    <text evidence="8">The sequence shown here is derived from an EMBL/GenBank/DDBJ whole genome shotgun (WGS) entry which is preliminary data.</text>
</comment>
<evidence type="ECO:0000256" key="5">
    <source>
        <dbReference type="ARBA" id="ARBA00023315"/>
    </source>
</evidence>
<dbReference type="InterPro" id="IPR005881">
    <property type="entry name" value="Ser_O-AcTrfase"/>
</dbReference>
<dbReference type="AlphaFoldDB" id="S3BDN5"/>
<dbReference type="STRING" id="1203554.HMPREF1476_01595"/>
<dbReference type="PATRIC" id="fig|1203554.3.peg.1674"/>
<evidence type="ECO:0000313" key="8">
    <source>
        <dbReference type="EMBL" id="EPD98556.1"/>
    </source>
</evidence>
<sequence length="294" mass="31239">MFKEARELIATIREKDPAAHGAAEIIFAYPGFHAVMIHRFAHWCAIQGWTAFARWVSQVGRFLTGIEIHPKAKIGRRVFFDHAMGVVIGETAEVGDDCTIYQGVTLGGTNLTAGAKRHPTLENGVVVGAGAKVLGSFTVGAGAQIGSNAVVVKPVPAGATVVGVPGRIAVSKKTPAKAPEPCSQPERERGVHAAAAAFHAYGLEPGMRDPYATSILELVRVVEAQQCEIARLSEALASATGKKVEPSPDAHFDTTKLWPSDRVPQQSKNETSPETPDAAKEPTKEQPKVPSDKV</sequence>
<dbReference type="EC" id="2.3.1.30" evidence="2"/>
<dbReference type="CDD" id="cd03354">
    <property type="entry name" value="LbH_SAT"/>
    <property type="match status" value="1"/>
</dbReference>
<evidence type="ECO:0000256" key="4">
    <source>
        <dbReference type="ARBA" id="ARBA00022679"/>
    </source>
</evidence>
<reference evidence="8 9" key="1">
    <citation type="submission" date="2013-04" db="EMBL/GenBank/DDBJ databases">
        <title>The Genome Sequence of Sutterella wadsworthensis HGA0223.</title>
        <authorList>
            <consortium name="The Broad Institute Genomics Platform"/>
            <person name="Earl A."/>
            <person name="Ward D."/>
            <person name="Feldgarden M."/>
            <person name="Gevers D."/>
            <person name="Schmidt T.M."/>
            <person name="Dover J."/>
            <person name="Dai D."/>
            <person name="Walker B."/>
            <person name="Young S."/>
            <person name="Zeng Q."/>
            <person name="Gargeya S."/>
            <person name="Fitzgerald M."/>
            <person name="Haas B."/>
            <person name="Abouelleil A."/>
            <person name="Allen A.W."/>
            <person name="Alvarado L."/>
            <person name="Arachchi H.M."/>
            <person name="Berlin A.M."/>
            <person name="Chapman S.B."/>
            <person name="Gainer-Dewar J."/>
            <person name="Goldberg J."/>
            <person name="Griggs A."/>
            <person name="Gujja S."/>
            <person name="Hansen M."/>
            <person name="Howarth C."/>
            <person name="Imamovic A."/>
            <person name="Ireland A."/>
            <person name="Larimer J."/>
            <person name="McCowan C."/>
            <person name="Murphy C."/>
            <person name="Pearson M."/>
            <person name="Poon T.W."/>
            <person name="Priest M."/>
            <person name="Roberts A."/>
            <person name="Saif S."/>
            <person name="Shea T."/>
            <person name="Sisk P."/>
            <person name="Sykes S."/>
            <person name="Wortman J."/>
            <person name="Nusbaum C."/>
            <person name="Birren B."/>
        </authorList>
    </citation>
    <scope>NUCLEOTIDE SEQUENCE [LARGE SCALE GENOMIC DNA]</scope>
    <source>
        <strain evidence="8 9">HGA0223</strain>
    </source>
</reference>
<dbReference type="GO" id="GO:0009001">
    <property type="term" value="F:serine O-acetyltransferase activity"/>
    <property type="evidence" value="ECO:0007669"/>
    <property type="project" value="UniProtKB-EC"/>
</dbReference>
<evidence type="ECO:0000256" key="7">
    <source>
        <dbReference type="SAM" id="MobiDB-lite"/>
    </source>
</evidence>
<name>S3BDN5_9BURK</name>
<proteinExistence type="inferred from homology"/>
<dbReference type="Gene3D" id="2.160.10.10">
    <property type="entry name" value="Hexapeptide repeat proteins"/>
    <property type="match status" value="1"/>
</dbReference>
<dbReference type="GO" id="GO:0006535">
    <property type="term" value="P:cysteine biosynthetic process from serine"/>
    <property type="evidence" value="ECO:0007669"/>
    <property type="project" value="InterPro"/>
</dbReference>
<dbReference type="SUPFAM" id="SSF51161">
    <property type="entry name" value="Trimeric LpxA-like enzymes"/>
    <property type="match status" value="1"/>
</dbReference>
<keyword evidence="9" id="KW-1185">Reference proteome</keyword>
<comment type="catalytic activity">
    <reaction evidence="6">
        <text>L-serine + acetyl-CoA = O-acetyl-L-serine + CoA</text>
        <dbReference type="Rhea" id="RHEA:24560"/>
        <dbReference type="ChEBI" id="CHEBI:33384"/>
        <dbReference type="ChEBI" id="CHEBI:57287"/>
        <dbReference type="ChEBI" id="CHEBI:57288"/>
        <dbReference type="ChEBI" id="CHEBI:58340"/>
        <dbReference type="EC" id="2.3.1.30"/>
    </reaction>
</comment>
<dbReference type="InterPro" id="IPR011004">
    <property type="entry name" value="Trimer_LpxA-like_sf"/>
</dbReference>
<dbReference type="InterPro" id="IPR045304">
    <property type="entry name" value="LbH_SAT"/>
</dbReference>
<feature type="compositionally biased region" description="Basic and acidic residues" evidence="7">
    <location>
        <begin position="277"/>
        <end position="294"/>
    </location>
</feature>
<dbReference type="PANTHER" id="PTHR42811">
    <property type="entry name" value="SERINE ACETYLTRANSFERASE"/>
    <property type="match status" value="1"/>
</dbReference>
<evidence type="ECO:0000256" key="3">
    <source>
        <dbReference type="ARBA" id="ARBA00022605"/>
    </source>
</evidence>
<protein>
    <recommendedName>
        <fullName evidence="2">serine O-acetyltransferase</fullName>
        <ecNumber evidence="2">2.3.1.30</ecNumber>
    </recommendedName>
</protein>
<feature type="compositionally biased region" description="Polar residues" evidence="7">
    <location>
        <begin position="263"/>
        <end position="274"/>
    </location>
</feature>
<keyword evidence="5" id="KW-0012">Acyltransferase</keyword>
<dbReference type="EMBL" id="ATCF01000022">
    <property type="protein sequence ID" value="EPD98556.1"/>
    <property type="molecule type" value="Genomic_DNA"/>
</dbReference>
<evidence type="ECO:0000313" key="9">
    <source>
        <dbReference type="Proteomes" id="UP000014400"/>
    </source>
</evidence>
<evidence type="ECO:0000256" key="2">
    <source>
        <dbReference type="ARBA" id="ARBA00013266"/>
    </source>
</evidence>